<dbReference type="RefSeq" id="WP_006555048.1">
    <property type="nucleotide sequence ID" value="NZ_JH992936.1"/>
</dbReference>
<keyword evidence="3" id="KW-1185">Reference proteome</keyword>
<dbReference type="OrthoDB" id="9798746at2"/>
<organism evidence="2 3">
    <name type="scientific">Veillonella seminalis ACS-216-V-Col6b</name>
    <dbReference type="NCBI Taxonomy" id="883156"/>
    <lineage>
        <taxon>Bacteria</taxon>
        <taxon>Bacillati</taxon>
        <taxon>Bacillota</taxon>
        <taxon>Negativicutes</taxon>
        <taxon>Veillonellales</taxon>
        <taxon>Veillonellaceae</taxon>
        <taxon>Veillonella</taxon>
    </lineage>
</organism>
<proteinExistence type="predicted"/>
<evidence type="ECO:0000313" key="3">
    <source>
        <dbReference type="Proteomes" id="UP000009891"/>
    </source>
</evidence>
<accession>K9DPS2</accession>
<dbReference type="STRING" id="883156.HMPREF9282_00148"/>
<dbReference type="Pfam" id="PF14393">
    <property type="entry name" value="DUF4422"/>
    <property type="match status" value="1"/>
</dbReference>
<sequence length="256" mass="30697">MDIKVLIATHKKYWMPRDSMYLPIQVGAALNKSLGYITDNEGDNISAKNPFYSELTGLYWAWKNLDCNYLGLFHYRRYLGHKSKWYLLSGTLQRKYMILKDEECTSLLAKYDIILPKKRNYYVETIKSHYAHAHNLKDLESTEQIIAEKYPEYLNAFDAVMSEKELYILNMCITKKEIFDAYCEWLFSILFELENRIDYMSYDVYQKRVFGFLSERLFNVWLRKQNLSKVELDVIEIEPVNWSHKIYNFLKRKLKG</sequence>
<dbReference type="EMBL" id="AHAF01000001">
    <property type="protein sequence ID" value="EKU79340.1"/>
    <property type="molecule type" value="Genomic_DNA"/>
</dbReference>
<reference evidence="2 3" key="1">
    <citation type="submission" date="2012-09" db="EMBL/GenBank/DDBJ databases">
        <title>The Genome Sequence of Veillonella ratti ACS-216-V-COL6B.</title>
        <authorList>
            <consortium name="The Broad Institute Genome Sequencing Platform"/>
            <person name="Earl A."/>
            <person name="Ward D."/>
            <person name="Feldgarden M."/>
            <person name="Gevers D."/>
            <person name="Saerens B."/>
            <person name="Vaneechoutte M."/>
            <person name="Walker B."/>
            <person name="Young S.K."/>
            <person name="Zeng Q."/>
            <person name="Gargeya S."/>
            <person name="Fitzgerald M."/>
            <person name="Haas B."/>
            <person name="Abouelleil A."/>
            <person name="Alvarado L."/>
            <person name="Arachchi H.M."/>
            <person name="Berlin A."/>
            <person name="Chapman S.B."/>
            <person name="Goldberg J."/>
            <person name="Griggs A."/>
            <person name="Gujja S."/>
            <person name="Hansen M."/>
            <person name="Howarth C."/>
            <person name="Imamovic A."/>
            <person name="Larimer J."/>
            <person name="McCowen C."/>
            <person name="Montmayeur A."/>
            <person name="Murphy C."/>
            <person name="Neiman D."/>
            <person name="Pearson M."/>
            <person name="Priest M."/>
            <person name="Roberts A."/>
            <person name="Saif S."/>
            <person name="Shea T."/>
            <person name="Sisk P."/>
            <person name="Sykes S."/>
            <person name="Wortman J."/>
            <person name="Nusbaum C."/>
            <person name="Birren B."/>
        </authorList>
    </citation>
    <scope>NUCLEOTIDE SEQUENCE [LARGE SCALE GENOMIC DNA]</scope>
    <source>
        <strain evidence="2 3">ACS-216-V-Col6b</strain>
    </source>
</reference>
<protein>
    <recommendedName>
        <fullName evidence="1">DUF4422 domain-containing protein</fullName>
    </recommendedName>
</protein>
<dbReference type="eggNOG" id="COG1442">
    <property type="taxonomic scope" value="Bacteria"/>
</dbReference>
<dbReference type="PATRIC" id="fig|883156.3.peg.150"/>
<gene>
    <name evidence="2" type="ORF">HMPREF9282_00148</name>
</gene>
<dbReference type="AlphaFoldDB" id="K9DPS2"/>
<comment type="caution">
    <text evidence="2">The sequence shown here is derived from an EMBL/GenBank/DDBJ whole genome shotgun (WGS) entry which is preliminary data.</text>
</comment>
<dbReference type="Proteomes" id="UP000009891">
    <property type="component" value="Unassembled WGS sequence"/>
</dbReference>
<name>K9DPS2_9FIRM</name>
<evidence type="ECO:0000259" key="1">
    <source>
        <dbReference type="Pfam" id="PF14393"/>
    </source>
</evidence>
<dbReference type="InterPro" id="IPR025536">
    <property type="entry name" value="DUF4422"/>
</dbReference>
<evidence type="ECO:0000313" key="2">
    <source>
        <dbReference type="EMBL" id="EKU79340.1"/>
    </source>
</evidence>
<dbReference type="HOGENOM" id="CLU_065769_1_0_9"/>
<feature type="domain" description="DUF4422" evidence="1">
    <location>
        <begin position="4"/>
        <end position="225"/>
    </location>
</feature>